<evidence type="ECO:0000313" key="4">
    <source>
        <dbReference type="Proteomes" id="UP000475249"/>
    </source>
</evidence>
<comment type="caution">
    <text evidence="3">The sequence shown here is derived from an EMBL/GenBank/DDBJ whole genome shotgun (WGS) entry which is preliminary data.</text>
</comment>
<dbReference type="EMBL" id="WXYO01000008">
    <property type="protein sequence ID" value="NAS14135.1"/>
    <property type="molecule type" value="Genomic_DNA"/>
</dbReference>
<reference evidence="3 4" key="1">
    <citation type="submission" date="2020-01" db="EMBL/GenBank/DDBJ databases">
        <title>Bacteria diversity of Porities sp.</title>
        <authorList>
            <person name="Wang G."/>
        </authorList>
    </citation>
    <scope>NUCLEOTIDE SEQUENCE [LARGE SCALE GENOMIC DNA]</scope>
    <source>
        <strain evidence="3 4">R33</strain>
    </source>
</reference>
<proteinExistence type="predicted"/>
<dbReference type="Pfam" id="PF13778">
    <property type="entry name" value="DUF4174"/>
    <property type="match status" value="1"/>
</dbReference>
<keyword evidence="4" id="KW-1185">Reference proteome</keyword>
<gene>
    <name evidence="3" type="ORF">GTQ38_19145</name>
</gene>
<organism evidence="3 4">
    <name type="scientific">Poritiphilus flavus</name>
    <dbReference type="NCBI Taxonomy" id="2697053"/>
    <lineage>
        <taxon>Bacteria</taxon>
        <taxon>Pseudomonadati</taxon>
        <taxon>Bacteroidota</taxon>
        <taxon>Flavobacteriia</taxon>
        <taxon>Flavobacteriales</taxon>
        <taxon>Flavobacteriaceae</taxon>
        <taxon>Poritiphilus</taxon>
    </lineage>
</organism>
<sequence>MPALCKPLFFLILLLFFVEPAFAQELRDFRWENRILLIMDSGKDIAARQKQLKLLQDQKKEMEERDLLVFVFTGDSVLAADGTKTAIEINSIASKSFQGVILIGKDGGEKFRKAFPVDPKLIFERIDAMPMRRAEIRAGGKPH</sequence>
<evidence type="ECO:0000256" key="1">
    <source>
        <dbReference type="ARBA" id="ARBA00022729"/>
    </source>
</evidence>
<name>A0A6L9EHH1_9FLAO</name>
<accession>A0A6L9EHH1</accession>
<evidence type="ECO:0000313" key="3">
    <source>
        <dbReference type="EMBL" id="NAS14135.1"/>
    </source>
</evidence>
<keyword evidence="1" id="KW-0732">Signal</keyword>
<dbReference type="AlphaFoldDB" id="A0A6L9EHH1"/>
<dbReference type="RefSeq" id="WP_161437161.1">
    <property type="nucleotide sequence ID" value="NZ_WXYO01000008.1"/>
</dbReference>
<feature type="domain" description="DUF4174" evidence="2">
    <location>
        <begin position="26"/>
        <end position="135"/>
    </location>
</feature>
<protein>
    <submittedName>
        <fullName evidence="3">DUF4174 domain-containing protein</fullName>
    </submittedName>
</protein>
<dbReference type="InterPro" id="IPR025232">
    <property type="entry name" value="DUF4174"/>
</dbReference>
<dbReference type="Proteomes" id="UP000475249">
    <property type="component" value="Unassembled WGS sequence"/>
</dbReference>
<evidence type="ECO:0000259" key="2">
    <source>
        <dbReference type="Pfam" id="PF13778"/>
    </source>
</evidence>